<dbReference type="InterPro" id="IPR029068">
    <property type="entry name" value="Glyas_Bleomycin-R_OHBP_Dase"/>
</dbReference>
<dbReference type="Proteomes" id="UP001501417">
    <property type="component" value="Unassembled WGS sequence"/>
</dbReference>
<proteinExistence type="predicted"/>
<evidence type="ECO:0000256" key="1">
    <source>
        <dbReference type="ARBA" id="ARBA00022723"/>
    </source>
</evidence>
<feature type="domain" description="VOC" evidence="2">
    <location>
        <begin position="7"/>
        <end position="140"/>
    </location>
</feature>
<dbReference type="Pfam" id="PF00903">
    <property type="entry name" value="Glyoxalase"/>
    <property type="match status" value="1"/>
</dbReference>
<dbReference type="RefSeq" id="WP_264037056.1">
    <property type="nucleotide sequence ID" value="NZ_BAABGF010000039.1"/>
</dbReference>
<dbReference type="PROSITE" id="PS51819">
    <property type="entry name" value="VOC"/>
    <property type="match status" value="1"/>
</dbReference>
<dbReference type="PANTHER" id="PTHR43048:SF3">
    <property type="entry name" value="METHYLMALONYL-COA EPIMERASE, MITOCHONDRIAL"/>
    <property type="match status" value="1"/>
</dbReference>
<name>A0ABP8EZF9_9MYCO</name>
<dbReference type="PANTHER" id="PTHR43048">
    <property type="entry name" value="METHYLMALONYL-COA EPIMERASE"/>
    <property type="match status" value="1"/>
</dbReference>
<dbReference type="InterPro" id="IPR037523">
    <property type="entry name" value="VOC_core"/>
</dbReference>
<keyword evidence="4" id="KW-1185">Reference proteome</keyword>
<dbReference type="InterPro" id="IPR018146">
    <property type="entry name" value="Glyoxalase_1_CS"/>
</dbReference>
<keyword evidence="1" id="KW-0479">Metal-binding</keyword>
<dbReference type="EMBL" id="BAABGF010000039">
    <property type="protein sequence ID" value="GAA4289810.1"/>
    <property type="molecule type" value="Genomic_DNA"/>
</dbReference>
<gene>
    <name evidence="3" type="ORF">GCM10023161_33190</name>
</gene>
<dbReference type="SUPFAM" id="SSF54593">
    <property type="entry name" value="Glyoxalase/Bleomycin resistance protein/Dihydroxybiphenyl dioxygenase"/>
    <property type="match status" value="1"/>
</dbReference>
<evidence type="ECO:0000259" key="2">
    <source>
        <dbReference type="PROSITE" id="PS51819"/>
    </source>
</evidence>
<organism evidence="3 4">
    <name type="scientific">Mycobacterium paraffinicum</name>
    <dbReference type="NCBI Taxonomy" id="53378"/>
    <lineage>
        <taxon>Bacteria</taxon>
        <taxon>Bacillati</taxon>
        <taxon>Actinomycetota</taxon>
        <taxon>Actinomycetes</taxon>
        <taxon>Mycobacteriales</taxon>
        <taxon>Mycobacteriaceae</taxon>
        <taxon>Mycobacterium</taxon>
    </lineage>
</organism>
<reference evidence="4" key="1">
    <citation type="journal article" date="2019" name="Int. J. Syst. Evol. Microbiol.">
        <title>The Global Catalogue of Microorganisms (GCM) 10K type strain sequencing project: providing services to taxonomists for standard genome sequencing and annotation.</title>
        <authorList>
            <consortium name="The Broad Institute Genomics Platform"/>
            <consortium name="The Broad Institute Genome Sequencing Center for Infectious Disease"/>
            <person name="Wu L."/>
            <person name="Ma J."/>
        </authorList>
    </citation>
    <scope>NUCLEOTIDE SEQUENCE [LARGE SCALE GENOMIC DNA]</scope>
    <source>
        <strain evidence="4">JCM 17782</strain>
    </source>
</reference>
<sequence>MSSRRTTFNHVGLCISDRERSRRFYENVLGFQFWWELDPPDGPTAKLVQLPEPLGVHATYLVRDGFVLELMDYSKRRVHAGSERVMDQVGLTHISFSVSDLPGALQKVAEFGGAVVDGTVTEAMAMIRDPDGQLLELLSEGWLSALPPRPQTGSSSSGGG</sequence>
<evidence type="ECO:0000313" key="4">
    <source>
        <dbReference type="Proteomes" id="UP001501417"/>
    </source>
</evidence>
<dbReference type="Gene3D" id="3.10.180.10">
    <property type="entry name" value="2,3-Dihydroxybiphenyl 1,2-Dioxygenase, domain 1"/>
    <property type="match status" value="1"/>
</dbReference>
<protein>
    <submittedName>
        <fullName evidence="3">VOC family protein</fullName>
    </submittedName>
</protein>
<evidence type="ECO:0000313" key="3">
    <source>
        <dbReference type="EMBL" id="GAA4289810.1"/>
    </source>
</evidence>
<dbReference type="PROSITE" id="PS00934">
    <property type="entry name" value="GLYOXALASE_I_1"/>
    <property type="match status" value="1"/>
</dbReference>
<comment type="caution">
    <text evidence="3">The sequence shown here is derived from an EMBL/GenBank/DDBJ whole genome shotgun (WGS) entry which is preliminary data.</text>
</comment>
<accession>A0ABP8EZF9</accession>
<dbReference type="InterPro" id="IPR004360">
    <property type="entry name" value="Glyas_Fos-R_dOase_dom"/>
</dbReference>
<dbReference type="InterPro" id="IPR051785">
    <property type="entry name" value="MMCE/EMCE_epimerase"/>
</dbReference>